<dbReference type="EMBL" id="LLYA01000046">
    <property type="protein sequence ID" value="KRR29103.1"/>
    <property type="molecule type" value="Genomic_DNA"/>
</dbReference>
<proteinExistence type="predicted"/>
<accession>A0A0R3NFB1</accession>
<dbReference type="AlphaFoldDB" id="A0A0R3NFB1"/>
<dbReference type="InterPro" id="IPR010359">
    <property type="entry name" value="IrrE_HExxH"/>
</dbReference>
<evidence type="ECO:0000313" key="3">
    <source>
        <dbReference type="Proteomes" id="UP000052023"/>
    </source>
</evidence>
<name>A0A0R3NFB1_9BRAD</name>
<evidence type="ECO:0000259" key="1">
    <source>
        <dbReference type="Pfam" id="PF06114"/>
    </source>
</evidence>
<dbReference type="Gene3D" id="1.10.10.2910">
    <property type="match status" value="1"/>
</dbReference>
<gene>
    <name evidence="2" type="ORF">CQ13_18360</name>
</gene>
<protein>
    <recommendedName>
        <fullName evidence="1">IrrE N-terminal-like domain-containing protein</fullName>
    </recommendedName>
</protein>
<dbReference type="Proteomes" id="UP000052023">
    <property type="component" value="Unassembled WGS sequence"/>
</dbReference>
<dbReference type="RefSeq" id="WP_057842437.1">
    <property type="nucleotide sequence ID" value="NZ_LLYA01000046.1"/>
</dbReference>
<keyword evidence="3" id="KW-1185">Reference proteome</keyword>
<reference evidence="2 3" key="1">
    <citation type="submission" date="2014-03" db="EMBL/GenBank/DDBJ databases">
        <title>Bradyrhizobium valentinum sp. nov., isolated from effective nodules of Lupinus mariae-josephae, a lupine endemic of basic-lime soils in Eastern Spain.</title>
        <authorList>
            <person name="Duran D."/>
            <person name="Rey L."/>
            <person name="Navarro A."/>
            <person name="Busquets A."/>
            <person name="Imperial J."/>
            <person name="Ruiz-Argueso T."/>
        </authorList>
    </citation>
    <scope>NUCLEOTIDE SEQUENCE [LARGE SCALE GENOMIC DNA]</scope>
    <source>
        <strain evidence="2 3">Ro19</strain>
    </source>
</reference>
<dbReference type="Pfam" id="PF06114">
    <property type="entry name" value="Peptidase_M78"/>
    <property type="match status" value="1"/>
</dbReference>
<organism evidence="2 3">
    <name type="scientific">Bradyrhizobium retamae</name>
    <dbReference type="NCBI Taxonomy" id="1300035"/>
    <lineage>
        <taxon>Bacteria</taxon>
        <taxon>Pseudomonadati</taxon>
        <taxon>Pseudomonadota</taxon>
        <taxon>Alphaproteobacteria</taxon>
        <taxon>Hyphomicrobiales</taxon>
        <taxon>Nitrobacteraceae</taxon>
        <taxon>Bradyrhizobium</taxon>
    </lineage>
</organism>
<feature type="domain" description="IrrE N-terminal-like" evidence="1">
    <location>
        <begin position="27"/>
        <end position="152"/>
    </location>
</feature>
<evidence type="ECO:0000313" key="2">
    <source>
        <dbReference type="EMBL" id="KRR29103.1"/>
    </source>
</evidence>
<comment type="caution">
    <text evidence="2">The sequence shown here is derived from an EMBL/GenBank/DDBJ whole genome shotgun (WGS) entry which is preliminary data.</text>
</comment>
<sequence length="254" mass="28527">MRPAEQLLVELGVSEAKEIDLLAIADCVGAQVLYRRLVGCEAQIIGFKDRAIIYVSDGARPNRKRFSTGHELGHWHHHRGQSFVCRSHDIGRPLDERSRNAERMADVYSADLILPPYLIKPKLHSIGETSLDAIVGLAREFSASLAATGIRIMRMTREPLILIAQDLAGTKWQWPGITVRSLRVREDIDLRSSVSVSLAGVNRVGPIKKEPASYWFDRRHIEQFDVGVQSVRTIEGEALTLLRILDPKMIDIYG</sequence>